<feature type="compositionally biased region" description="Polar residues" evidence="1">
    <location>
        <begin position="82"/>
        <end position="101"/>
    </location>
</feature>
<dbReference type="AlphaFoldDB" id="A0AAD5VQJ0"/>
<comment type="caution">
    <text evidence="2">The sequence shown here is derived from an EMBL/GenBank/DDBJ whole genome shotgun (WGS) entry which is preliminary data.</text>
</comment>
<evidence type="ECO:0000256" key="1">
    <source>
        <dbReference type="SAM" id="MobiDB-lite"/>
    </source>
</evidence>
<evidence type="ECO:0000313" key="2">
    <source>
        <dbReference type="EMBL" id="KAJ3562304.1"/>
    </source>
</evidence>
<feature type="region of interest" description="Disordered" evidence="1">
    <location>
        <begin position="1"/>
        <end position="110"/>
    </location>
</feature>
<keyword evidence="3" id="KW-1185">Reference proteome</keyword>
<sequence>MSDEYASSGYRGSLANETIGGQIPKDREDKDKSIGVQTDVANYPQEGDCLNNPGNIVNMQQPRQEASAPRQTSIRHEHSEDMQNQPEQVNSVPPKLQTNCDPKTEEVSER</sequence>
<protein>
    <submittedName>
        <fullName evidence="2">Uncharacterized protein</fullName>
    </submittedName>
</protein>
<feature type="compositionally biased region" description="Basic and acidic residues" evidence="1">
    <location>
        <begin position="24"/>
        <end position="33"/>
    </location>
</feature>
<gene>
    <name evidence="2" type="ORF">NP233_g9663</name>
</gene>
<evidence type="ECO:0000313" key="3">
    <source>
        <dbReference type="Proteomes" id="UP001213000"/>
    </source>
</evidence>
<dbReference type="EMBL" id="JANIEX010000886">
    <property type="protein sequence ID" value="KAJ3562304.1"/>
    <property type="molecule type" value="Genomic_DNA"/>
</dbReference>
<proteinExistence type="predicted"/>
<reference evidence="2" key="1">
    <citation type="submission" date="2022-07" db="EMBL/GenBank/DDBJ databases">
        <title>Genome Sequence of Leucocoprinus birnbaumii.</title>
        <authorList>
            <person name="Buettner E."/>
        </authorList>
    </citation>
    <scope>NUCLEOTIDE SEQUENCE</scope>
    <source>
        <strain evidence="2">VT141</strain>
    </source>
</reference>
<organism evidence="2 3">
    <name type="scientific">Leucocoprinus birnbaumii</name>
    <dbReference type="NCBI Taxonomy" id="56174"/>
    <lineage>
        <taxon>Eukaryota</taxon>
        <taxon>Fungi</taxon>
        <taxon>Dikarya</taxon>
        <taxon>Basidiomycota</taxon>
        <taxon>Agaricomycotina</taxon>
        <taxon>Agaricomycetes</taxon>
        <taxon>Agaricomycetidae</taxon>
        <taxon>Agaricales</taxon>
        <taxon>Agaricineae</taxon>
        <taxon>Agaricaceae</taxon>
        <taxon>Leucocoprinus</taxon>
    </lineage>
</organism>
<name>A0AAD5VQJ0_9AGAR</name>
<dbReference type="Proteomes" id="UP001213000">
    <property type="component" value="Unassembled WGS sequence"/>
</dbReference>
<feature type="compositionally biased region" description="Polar residues" evidence="1">
    <location>
        <begin position="52"/>
        <end position="72"/>
    </location>
</feature>
<accession>A0AAD5VQJ0</accession>